<accession>A0A7J7ICS7</accession>
<evidence type="ECO:0000256" key="11">
    <source>
        <dbReference type="SAM" id="Coils"/>
    </source>
</evidence>
<evidence type="ECO:0000256" key="10">
    <source>
        <dbReference type="RuleBase" id="RU368072"/>
    </source>
</evidence>
<gene>
    <name evidence="15" type="primary">NDC80</name>
    <name evidence="15" type="ORF">F1559_002320</name>
</gene>
<dbReference type="OrthoDB" id="7459479at2759"/>
<evidence type="ECO:0000256" key="7">
    <source>
        <dbReference type="ARBA" id="ARBA00023242"/>
    </source>
</evidence>
<dbReference type="Gene3D" id="6.10.250.1950">
    <property type="match status" value="1"/>
</dbReference>
<evidence type="ECO:0000256" key="1">
    <source>
        <dbReference type="ARBA" id="ARBA00007050"/>
    </source>
</evidence>
<keyword evidence="4 10" id="KW-0498">Mitosis</keyword>
<dbReference type="Pfam" id="PF18077">
    <property type="entry name" value="DUF5595"/>
    <property type="match status" value="1"/>
</dbReference>
<organism evidence="15 16">
    <name type="scientific">Cyanidiococcus yangmingshanensis</name>
    <dbReference type="NCBI Taxonomy" id="2690220"/>
    <lineage>
        <taxon>Eukaryota</taxon>
        <taxon>Rhodophyta</taxon>
        <taxon>Bangiophyceae</taxon>
        <taxon>Cyanidiales</taxon>
        <taxon>Cyanidiaceae</taxon>
        <taxon>Cyanidiococcus</taxon>
    </lineage>
</organism>
<comment type="function">
    <text evidence="10">Acts as a component of the essential kinetochore-associated NDC80 complex, which is required for chromosome segregation and spindle checkpoint activity.</text>
</comment>
<evidence type="ECO:0000259" key="14">
    <source>
        <dbReference type="Pfam" id="PF18077"/>
    </source>
</evidence>
<keyword evidence="3 10" id="KW-0132">Cell division</keyword>
<dbReference type="EMBL" id="VWRR01000017">
    <property type="protein sequence ID" value="KAF6000895.1"/>
    <property type="molecule type" value="Genomic_DNA"/>
</dbReference>
<evidence type="ECO:0000256" key="6">
    <source>
        <dbReference type="ARBA" id="ARBA00023054"/>
    </source>
</evidence>
<evidence type="ECO:0000313" key="15">
    <source>
        <dbReference type="EMBL" id="KAF6000895.1"/>
    </source>
</evidence>
<feature type="coiled-coil region" evidence="11">
    <location>
        <begin position="386"/>
        <end position="484"/>
    </location>
</feature>
<dbReference type="Gene3D" id="1.10.418.30">
    <property type="entry name" value="Ncd80 complex, Ncd80 subunit"/>
    <property type="match status" value="1"/>
</dbReference>
<evidence type="ECO:0000256" key="12">
    <source>
        <dbReference type="SAM" id="MobiDB-lite"/>
    </source>
</evidence>
<keyword evidence="16" id="KW-1185">Reference proteome</keyword>
<protein>
    <recommendedName>
        <fullName evidence="10">Kinetochore protein NDC80</fullName>
    </recommendedName>
</protein>
<feature type="compositionally biased region" description="Basic and acidic residues" evidence="12">
    <location>
        <begin position="579"/>
        <end position="596"/>
    </location>
</feature>
<dbReference type="GO" id="GO:0031262">
    <property type="term" value="C:Ndc80 complex"/>
    <property type="evidence" value="ECO:0007669"/>
    <property type="project" value="UniProtKB-UniRule"/>
</dbReference>
<comment type="subunit">
    <text evidence="10">Component of the NDC80 complex.</text>
</comment>
<name>A0A7J7ICS7_9RHOD</name>
<feature type="domain" description="Kinetochore protein Ndc80 CH" evidence="13">
    <location>
        <begin position="2"/>
        <end position="97"/>
    </location>
</feature>
<dbReference type="GO" id="GO:0051301">
    <property type="term" value="P:cell division"/>
    <property type="evidence" value="ECO:0007669"/>
    <property type="project" value="UniProtKB-UniRule"/>
</dbReference>
<keyword evidence="9 10" id="KW-0137">Centromere</keyword>
<dbReference type="GO" id="GO:0005634">
    <property type="term" value="C:nucleus"/>
    <property type="evidence" value="ECO:0007669"/>
    <property type="project" value="UniProtKB-SubCell"/>
</dbReference>
<comment type="subcellular location">
    <subcellularLocation>
        <location evidence="10">Chromosome</location>
        <location evidence="10">Centromere</location>
        <location evidence="10">Kinetochore</location>
    </subcellularLocation>
    <subcellularLocation>
        <location evidence="10">Nucleus</location>
    </subcellularLocation>
</comment>
<evidence type="ECO:0000256" key="5">
    <source>
        <dbReference type="ARBA" id="ARBA00022838"/>
    </source>
</evidence>
<keyword evidence="5 10" id="KW-0995">Kinetochore</keyword>
<comment type="caution">
    <text evidence="15">The sequence shown here is derived from an EMBL/GenBank/DDBJ whole genome shotgun (WGS) entry which is preliminary data.</text>
</comment>
<evidence type="ECO:0000256" key="8">
    <source>
        <dbReference type="ARBA" id="ARBA00023306"/>
    </source>
</evidence>
<evidence type="ECO:0000256" key="3">
    <source>
        <dbReference type="ARBA" id="ARBA00022618"/>
    </source>
</evidence>
<proteinExistence type="inferred from homology"/>
<feature type="coiled-coil region" evidence="11">
    <location>
        <begin position="182"/>
        <end position="331"/>
    </location>
</feature>
<dbReference type="InterPro" id="IPR038273">
    <property type="entry name" value="Ndc80_sf"/>
</dbReference>
<dbReference type="InterPro" id="IPR005550">
    <property type="entry name" value="Kinetochore_Ndc80"/>
</dbReference>
<sequence>MKSLICYLSEHHYDQPISLKTLSSPSAKDFQSIFTFLIRRLDPNFQWTTKFEDEVPQLLKRLRYPFTVSKSALYAVGSPHTWPTLLGCLTWLVELLIYDVEYSTIKSQEMKRIMLAAGVLEESDESETHSASSESAASEFRAFAEEQIFFEYVTATYSSFLAGSDDYEEFDAELEAAFRSRDVKAESRSRELETQLQNLEKQLQRTQSTVAENEARMSELTQKREDYISDLEKFRKLLAQLDAHKTMLEQKLVERQKEAREKSMETESFRRQLKELKERTEAQQSLSIDVEHISRRRRELRSALDRAQQKREDAETRLREMANTKDSMRCRVDEAVHRVRLCSERANLPERILDGDAVFAGMENSITSEEARRIHGTVECALQEHLRQVTEDIEHLKSEALELQEIVRAVEEKTLLQQEKNRILSTKLQRLEAKYSSEREALVKRLSEASERNARIQQELCEIRTQLQENVESSQKAIELVRTEWRSLANATQVEYDSANDSLLLAVERLTDHKVYIQNTLSGLQKKYKAVLVAVTGGDHGEAVSENDASEETEAALSSTLVPEIQALRLQNKTEVFESRVQTKRDSERPVRREYSTESPVNLNVDKNPPQKCQRLSYPEKSLDAVQARQAYESYLAKAIASSMRAAHCSARVPLASNDTLAGLRYALRLRFQSFRTTLAVK</sequence>
<evidence type="ECO:0000256" key="4">
    <source>
        <dbReference type="ARBA" id="ARBA00022776"/>
    </source>
</evidence>
<reference evidence="15 16" key="1">
    <citation type="journal article" date="2020" name="J. Phycol.">
        <title>Comparative genome analysis reveals Cyanidiococcus gen. nov., a new extremophilic red algal genus sister to Cyanidioschyzon (Cyanidioschyzonaceae, Rhodophyta).</title>
        <authorList>
            <person name="Liu S.-L."/>
            <person name="Chiang Y.-R."/>
            <person name="Yoon H.S."/>
            <person name="Fu H.-Y."/>
        </authorList>
    </citation>
    <scope>NUCLEOTIDE SEQUENCE [LARGE SCALE GENOMIC DNA]</scope>
    <source>
        <strain evidence="15 16">THAL066</strain>
    </source>
</reference>
<feature type="region of interest" description="Disordered" evidence="12">
    <location>
        <begin position="579"/>
        <end position="598"/>
    </location>
</feature>
<keyword evidence="2 10" id="KW-0158">Chromosome</keyword>
<comment type="similarity">
    <text evidence="1 10">Belongs to the NDC80/HEC1 family.</text>
</comment>
<keyword evidence="6 11" id="KW-0175">Coiled coil</keyword>
<evidence type="ECO:0000256" key="2">
    <source>
        <dbReference type="ARBA" id="ARBA00022454"/>
    </source>
</evidence>
<dbReference type="AlphaFoldDB" id="A0A7J7ICS7"/>
<dbReference type="InterPro" id="IPR055260">
    <property type="entry name" value="Ndc80_CH"/>
</dbReference>
<dbReference type="InterPro" id="IPR040967">
    <property type="entry name" value="DUF5595"/>
</dbReference>
<dbReference type="GO" id="GO:0051315">
    <property type="term" value="P:attachment of mitotic spindle microtubules to kinetochore"/>
    <property type="evidence" value="ECO:0007669"/>
    <property type="project" value="UniProtKB-UniRule"/>
</dbReference>
<feature type="domain" description="DUF5595" evidence="14">
    <location>
        <begin position="146"/>
        <end position="206"/>
    </location>
</feature>
<evidence type="ECO:0000256" key="9">
    <source>
        <dbReference type="ARBA" id="ARBA00023328"/>
    </source>
</evidence>
<dbReference type="PANTHER" id="PTHR10643">
    <property type="entry name" value="KINETOCHORE PROTEIN NDC80"/>
    <property type="match status" value="1"/>
</dbReference>
<dbReference type="PANTHER" id="PTHR10643:SF2">
    <property type="entry name" value="KINETOCHORE PROTEIN NDC80 HOMOLOG"/>
    <property type="match status" value="1"/>
</dbReference>
<dbReference type="Pfam" id="PF03801">
    <property type="entry name" value="Ndc80_HEC"/>
    <property type="match status" value="1"/>
</dbReference>
<dbReference type="Proteomes" id="UP000530660">
    <property type="component" value="Unassembled WGS sequence"/>
</dbReference>
<keyword evidence="7 10" id="KW-0539">Nucleus</keyword>
<evidence type="ECO:0000259" key="13">
    <source>
        <dbReference type="Pfam" id="PF03801"/>
    </source>
</evidence>
<keyword evidence="8 10" id="KW-0131">Cell cycle</keyword>
<evidence type="ECO:0000313" key="16">
    <source>
        <dbReference type="Proteomes" id="UP000530660"/>
    </source>
</evidence>